<dbReference type="Proteomes" id="UP000032049">
    <property type="component" value="Unassembled WGS sequence"/>
</dbReference>
<comment type="caution">
    <text evidence="2">The sequence shown here is derived from an EMBL/GenBank/DDBJ whole genome shotgun (WGS) entry which is preliminary data.</text>
</comment>
<feature type="signal peptide" evidence="1">
    <location>
        <begin position="1"/>
        <end position="22"/>
    </location>
</feature>
<evidence type="ECO:0000313" key="3">
    <source>
        <dbReference type="Proteomes" id="UP000032049"/>
    </source>
</evidence>
<reference evidence="2 3" key="1">
    <citation type="submission" date="2015-01" db="EMBL/GenBank/DDBJ databases">
        <title>Draft genome sequence of Pedobacter sp. NL19 isolated from sludge of an effluent treatment pond in an abandoned uranium mine.</title>
        <authorList>
            <person name="Santos T."/>
            <person name="Caetano T."/>
            <person name="Covas C."/>
            <person name="Cruz A."/>
            <person name="Mendo S."/>
        </authorList>
    </citation>
    <scope>NUCLEOTIDE SEQUENCE [LARGE SCALE GENOMIC DNA]</scope>
    <source>
        <strain evidence="2 3">NL19</strain>
    </source>
</reference>
<keyword evidence="3" id="KW-1185">Reference proteome</keyword>
<protein>
    <submittedName>
        <fullName evidence="2">Contig37, whole genome shotgun sequence</fullName>
    </submittedName>
</protein>
<dbReference type="OrthoDB" id="674866at2"/>
<keyword evidence="1" id="KW-0732">Signal</keyword>
<sequence>MKTLIKTMLLALGTSISVGSFAQDKKKDTVKINPDPEIKKAAKKVGNKTAEIAVKGASAVVDKTYKGKAGPNGQTIYIDNKSRYYYVNAKGAKVYLPKSKLKNKPVTP</sequence>
<dbReference type="EMBL" id="JXRA01000037">
    <property type="protein sequence ID" value="KIO77361.1"/>
    <property type="molecule type" value="Genomic_DNA"/>
</dbReference>
<accession>A0A0D0GSJ1</accession>
<name>A0A0D0GSJ1_9SPHI</name>
<dbReference type="AlphaFoldDB" id="A0A0D0GSJ1"/>
<dbReference type="RefSeq" id="WP_041881224.1">
    <property type="nucleotide sequence ID" value="NZ_CP157278.1"/>
</dbReference>
<evidence type="ECO:0000313" key="2">
    <source>
        <dbReference type="EMBL" id="KIO77361.1"/>
    </source>
</evidence>
<proteinExistence type="predicted"/>
<organism evidence="2 3">
    <name type="scientific">Pedobacter lusitanus</name>
    <dbReference type="NCBI Taxonomy" id="1503925"/>
    <lineage>
        <taxon>Bacteria</taxon>
        <taxon>Pseudomonadati</taxon>
        <taxon>Bacteroidota</taxon>
        <taxon>Sphingobacteriia</taxon>
        <taxon>Sphingobacteriales</taxon>
        <taxon>Sphingobacteriaceae</taxon>
        <taxon>Pedobacter</taxon>
    </lineage>
</organism>
<evidence type="ECO:0000256" key="1">
    <source>
        <dbReference type="SAM" id="SignalP"/>
    </source>
</evidence>
<feature type="chain" id="PRO_5002222747" evidence="1">
    <location>
        <begin position="23"/>
        <end position="108"/>
    </location>
</feature>
<gene>
    <name evidence="2" type="ORF">TH53_09840</name>
</gene>